<comment type="caution">
    <text evidence="10">The sequence shown here is derived from an EMBL/GenBank/DDBJ whole genome shotgun (WGS) entry which is preliminary data.</text>
</comment>
<dbReference type="Pfam" id="PF01699">
    <property type="entry name" value="Na_Ca_ex"/>
    <property type="match status" value="1"/>
</dbReference>
<keyword evidence="11" id="KW-1185">Reference proteome</keyword>
<feature type="transmembrane region" description="Helical" evidence="8">
    <location>
        <begin position="369"/>
        <end position="394"/>
    </location>
</feature>
<feature type="transmembrane region" description="Helical" evidence="8">
    <location>
        <begin position="127"/>
        <end position="146"/>
    </location>
</feature>
<dbReference type="OrthoDB" id="2127281at2759"/>
<keyword evidence="7 8" id="KW-0472">Membrane</keyword>
<dbReference type="GO" id="GO:0006874">
    <property type="term" value="P:intracellular calcium ion homeostasis"/>
    <property type="evidence" value="ECO:0007669"/>
    <property type="project" value="TreeGrafter"/>
</dbReference>
<keyword evidence="4" id="KW-0109">Calcium transport</keyword>
<dbReference type="Proteomes" id="UP000499080">
    <property type="component" value="Unassembled WGS sequence"/>
</dbReference>
<comment type="similarity">
    <text evidence="2">Belongs to the Ca(2+):cation antiporter (CaCA) (TC 2.A.19) family. SLC24A subfamily.</text>
</comment>
<dbReference type="EMBL" id="BGPR01005830">
    <property type="protein sequence ID" value="GBN13817.1"/>
    <property type="molecule type" value="Genomic_DNA"/>
</dbReference>
<protein>
    <submittedName>
        <fullName evidence="10">Sodium/potassium/calcium exchanger 5</fullName>
    </submittedName>
</protein>
<evidence type="ECO:0000256" key="4">
    <source>
        <dbReference type="ARBA" id="ARBA00022568"/>
    </source>
</evidence>
<keyword evidence="6 8" id="KW-1133">Transmembrane helix</keyword>
<name>A0A4Y2LKE3_ARAVE</name>
<dbReference type="InterPro" id="IPR004481">
    <property type="entry name" value="K/Na/Ca-exchanger"/>
</dbReference>
<dbReference type="GO" id="GO:0005886">
    <property type="term" value="C:plasma membrane"/>
    <property type="evidence" value="ECO:0007669"/>
    <property type="project" value="TreeGrafter"/>
</dbReference>
<keyword evidence="4" id="KW-0406">Ion transport</keyword>
<evidence type="ECO:0000256" key="2">
    <source>
        <dbReference type="ARBA" id="ARBA00005364"/>
    </source>
</evidence>
<feature type="domain" description="Sodium/calcium exchanger membrane region" evidence="9">
    <location>
        <begin position="87"/>
        <end position="230"/>
    </location>
</feature>
<dbReference type="GO" id="GO:0005262">
    <property type="term" value="F:calcium channel activity"/>
    <property type="evidence" value="ECO:0007669"/>
    <property type="project" value="TreeGrafter"/>
</dbReference>
<feature type="transmembrane region" description="Helical" evidence="8">
    <location>
        <begin position="83"/>
        <end position="106"/>
    </location>
</feature>
<dbReference type="PANTHER" id="PTHR10846:SF73">
    <property type="entry name" value="SODIUM_CALCIUM EXCHANGER MEMBRANE REGION DOMAIN-CONTAINING PROTEIN"/>
    <property type="match status" value="1"/>
</dbReference>
<comment type="subcellular location">
    <subcellularLocation>
        <location evidence="1">Membrane</location>
        <topology evidence="1">Multi-pass membrane protein</topology>
    </subcellularLocation>
</comment>
<keyword evidence="4" id="KW-0106">Calcium</keyword>
<evidence type="ECO:0000256" key="8">
    <source>
        <dbReference type="SAM" id="Phobius"/>
    </source>
</evidence>
<dbReference type="InterPro" id="IPR004837">
    <property type="entry name" value="NaCa_Exmemb"/>
</dbReference>
<dbReference type="InterPro" id="IPR044880">
    <property type="entry name" value="NCX_ion-bd_dom_sf"/>
</dbReference>
<organism evidence="10 11">
    <name type="scientific">Araneus ventricosus</name>
    <name type="common">Orbweaver spider</name>
    <name type="synonym">Epeira ventricosa</name>
    <dbReference type="NCBI Taxonomy" id="182803"/>
    <lineage>
        <taxon>Eukaryota</taxon>
        <taxon>Metazoa</taxon>
        <taxon>Ecdysozoa</taxon>
        <taxon>Arthropoda</taxon>
        <taxon>Chelicerata</taxon>
        <taxon>Arachnida</taxon>
        <taxon>Araneae</taxon>
        <taxon>Araneomorphae</taxon>
        <taxon>Entelegynae</taxon>
        <taxon>Araneoidea</taxon>
        <taxon>Araneidae</taxon>
        <taxon>Araneus</taxon>
    </lineage>
</organism>
<dbReference type="Gene3D" id="1.20.1420.30">
    <property type="entry name" value="NCX, central ion-binding region"/>
    <property type="match status" value="1"/>
</dbReference>
<evidence type="ECO:0000256" key="5">
    <source>
        <dbReference type="ARBA" id="ARBA00022692"/>
    </source>
</evidence>
<dbReference type="PANTHER" id="PTHR10846">
    <property type="entry name" value="SODIUM/POTASSIUM/CALCIUM EXCHANGER"/>
    <property type="match status" value="1"/>
</dbReference>
<accession>A0A4Y2LKE3</accession>
<evidence type="ECO:0000256" key="3">
    <source>
        <dbReference type="ARBA" id="ARBA00022449"/>
    </source>
</evidence>
<keyword evidence="3" id="KW-0050">Antiport</keyword>
<sequence>MGTPVSYRKFRYLFAVPCFFLFSSTLIVVQQSLFKNTESSLLHQKSRRLLAENNGSVEECIPSGIHSFPDDFFTQEERQKGGVLVHFFILAYVCAVIAIVCDVYFIPSLEIIADKLKLPPDVAGATFMAIGASSPELFSSIIGSFVTEGDIGVGAVIGSAVFNILGITGVAGIALWHEELDLDWYPLVRDCIAYSITVLCLVAIIYDNLVTWWESVILLGIFFLYILLMYFNTRVEKSTRSLARRIGPNSCLCRSCQDKGTEEEKEPLLKEKVFVPELYNSPQKPAMAPTDKISVTVSECTSSKDLKGNEIIAETQSIEEGEDDDEASLCSPPRHGVVRFLWWLVMWPASLLLTFTIPNSSNPKCAVVFPLTFILSIAWLGVLSYLAVWMVTIIGMHF</sequence>
<dbReference type="GO" id="GO:0008273">
    <property type="term" value="F:calcium, potassium:sodium antiporter activity"/>
    <property type="evidence" value="ECO:0007669"/>
    <property type="project" value="TreeGrafter"/>
</dbReference>
<feature type="transmembrane region" description="Helical" evidence="8">
    <location>
        <begin position="212"/>
        <end position="231"/>
    </location>
</feature>
<feature type="transmembrane region" description="Helical" evidence="8">
    <location>
        <begin position="12"/>
        <end position="33"/>
    </location>
</feature>
<evidence type="ECO:0000256" key="1">
    <source>
        <dbReference type="ARBA" id="ARBA00004141"/>
    </source>
</evidence>
<gene>
    <name evidence="10" type="primary">slc24a5_2</name>
    <name evidence="10" type="ORF">AVEN_182782_1</name>
</gene>
<evidence type="ECO:0000313" key="10">
    <source>
        <dbReference type="EMBL" id="GBN13817.1"/>
    </source>
</evidence>
<reference evidence="10 11" key="1">
    <citation type="journal article" date="2019" name="Sci. Rep.">
        <title>Orb-weaving spider Araneus ventricosus genome elucidates the spidroin gene catalogue.</title>
        <authorList>
            <person name="Kono N."/>
            <person name="Nakamura H."/>
            <person name="Ohtoshi R."/>
            <person name="Moran D.A.P."/>
            <person name="Shinohara A."/>
            <person name="Yoshida Y."/>
            <person name="Fujiwara M."/>
            <person name="Mori M."/>
            <person name="Tomita M."/>
            <person name="Arakawa K."/>
        </authorList>
    </citation>
    <scope>NUCLEOTIDE SEQUENCE [LARGE SCALE GENOMIC DNA]</scope>
</reference>
<feature type="transmembrane region" description="Helical" evidence="8">
    <location>
        <begin position="152"/>
        <end position="175"/>
    </location>
</feature>
<keyword evidence="4" id="KW-0813">Transport</keyword>
<evidence type="ECO:0000259" key="9">
    <source>
        <dbReference type="Pfam" id="PF01699"/>
    </source>
</evidence>
<evidence type="ECO:0000313" key="11">
    <source>
        <dbReference type="Proteomes" id="UP000499080"/>
    </source>
</evidence>
<feature type="transmembrane region" description="Helical" evidence="8">
    <location>
        <begin position="340"/>
        <end position="357"/>
    </location>
</feature>
<dbReference type="AlphaFoldDB" id="A0A4Y2LKE3"/>
<keyword evidence="5 8" id="KW-0812">Transmembrane</keyword>
<evidence type="ECO:0000256" key="6">
    <source>
        <dbReference type="ARBA" id="ARBA00022989"/>
    </source>
</evidence>
<evidence type="ECO:0000256" key="7">
    <source>
        <dbReference type="ARBA" id="ARBA00023136"/>
    </source>
</evidence>
<proteinExistence type="inferred from homology"/>